<sequence>MQQGFTLIELLVVVLIIGILSAVALPQYEKAVEKSRAAEALSLLKTIQNAAAVCELEKGESDTCTLDDLSIGLNSLDCVDGLECTGKYYFYNFDEGIRNPYVCPIRGGCTSYVIQLVGPSYGGTQARLNKRICIGRDDKGKSLCSSLGGKKLSSSTDETVWEF</sequence>
<dbReference type="PROSITE" id="PS00409">
    <property type="entry name" value="PROKAR_NTER_METHYL"/>
    <property type="match status" value="1"/>
</dbReference>
<dbReference type="Pfam" id="PF07963">
    <property type="entry name" value="N_methyl"/>
    <property type="match status" value="1"/>
</dbReference>
<comment type="caution">
    <text evidence="4">The sequence shown here is derived from an EMBL/GenBank/DDBJ whole genome shotgun (WGS) entry which is preliminary data.</text>
</comment>
<dbReference type="InterPro" id="IPR000983">
    <property type="entry name" value="Bac_GSPG_pilin"/>
</dbReference>
<keyword evidence="2" id="KW-0488">Methylation</keyword>
<dbReference type="RefSeq" id="WP_087287886.1">
    <property type="nucleotide sequence ID" value="NZ_NFJD01000002.1"/>
</dbReference>
<accession>A0A1Y4DKP6</accession>
<dbReference type="Gene3D" id="3.30.700.10">
    <property type="entry name" value="Glycoprotein, Type 4 Pilin"/>
    <property type="match status" value="1"/>
</dbReference>
<dbReference type="PANTHER" id="PTHR30093:SF34">
    <property type="entry name" value="PREPILIN PEPTIDASE-DEPENDENT PROTEIN D"/>
    <property type="match status" value="1"/>
</dbReference>
<feature type="transmembrane region" description="Helical" evidence="3">
    <location>
        <begin position="6"/>
        <end position="26"/>
    </location>
</feature>
<protein>
    <recommendedName>
        <fullName evidence="6">Type II secretion system protein GspG C-terminal domain-containing protein</fullName>
    </recommendedName>
</protein>
<organism evidence="4 5">
    <name type="scientific">Candidatus Avelusimicrobium gallicola</name>
    <dbReference type="NCBI Taxonomy" id="2562704"/>
    <lineage>
        <taxon>Bacteria</taxon>
        <taxon>Pseudomonadati</taxon>
        <taxon>Elusimicrobiota</taxon>
        <taxon>Elusimicrobia</taxon>
        <taxon>Elusimicrobiales</taxon>
        <taxon>Elusimicrobiaceae</taxon>
        <taxon>Candidatus Avelusimicrobium</taxon>
    </lineage>
</organism>
<keyword evidence="3" id="KW-0472">Membrane</keyword>
<dbReference type="InterPro" id="IPR045584">
    <property type="entry name" value="Pilin-like"/>
</dbReference>
<dbReference type="PRINTS" id="PR00813">
    <property type="entry name" value="BCTERIALGSPG"/>
</dbReference>
<dbReference type="GO" id="GO:0043107">
    <property type="term" value="P:type IV pilus-dependent motility"/>
    <property type="evidence" value="ECO:0007669"/>
    <property type="project" value="TreeGrafter"/>
</dbReference>
<dbReference type="GO" id="GO:0015628">
    <property type="term" value="P:protein secretion by the type II secretion system"/>
    <property type="evidence" value="ECO:0007669"/>
    <property type="project" value="InterPro"/>
</dbReference>
<keyword evidence="3" id="KW-1133">Transmembrane helix</keyword>
<proteinExistence type="inferred from homology"/>
<dbReference type="GO" id="GO:0044096">
    <property type="term" value="C:type IV pilus"/>
    <property type="evidence" value="ECO:0007669"/>
    <property type="project" value="TreeGrafter"/>
</dbReference>
<dbReference type="GO" id="GO:0015627">
    <property type="term" value="C:type II protein secretion system complex"/>
    <property type="evidence" value="ECO:0007669"/>
    <property type="project" value="InterPro"/>
</dbReference>
<evidence type="ECO:0000256" key="3">
    <source>
        <dbReference type="SAM" id="Phobius"/>
    </source>
</evidence>
<evidence type="ECO:0000313" key="4">
    <source>
        <dbReference type="EMBL" id="OUO56870.1"/>
    </source>
</evidence>
<gene>
    <name evidence="4" type="ORF">B5F75_03220</name>
</gene>
<comment type="similarity">
    <text evidence="1">Belongs to the N-Me-Phe pilin family.</text>
</comment>
<evidence type="ECO:0000256" key="1">
    <source>
        <dbReference type="ARBA" id="ARBA00005233"/>
    </source>
</evidence>
<dbReference type="PANTHER" id="PTHR30093">
    <property type="entry name" value="GENERAL SECRETION PATHWAY PROTEIN G"/>
    <property type="match status" value="1"/>
</dbReference>
<dbReference type="Proteomes" id="UP000196368">
    <property type="component" value="Unassembled WGS sequence"/>
</dbReference>
<reference evidence="5" key="1">
    <citation type="submission" date="2017-04" db="EMBL/GenBank/DDBJ databases">
        <title>Function of individual gut microbiota members based on whole genome sequencing of pure cultures obtained from chicken caecum.</title>
        <authorList>
            <person name="Medvecky M."/>
            <person name="Cejkova D."/>
            <person name="Polansky O."/>
            <person name="Karasova D."/>
            <person name="Kubasova T."/>
            <person name="Cizek A."/>
            <person name="Rychlik I."/>
        </authorList>
    </citation>
    <scope>NUCLEOTIDE SEQUENCE [LARGE SCALE GENOMIC DNA]</scope>
    <source>
        <strain evidence="5">An273</strain>
    </source>
</reference>
<evidence type="ECO:0000256" key="2">
    <source>
        <dbReference type="ARBA" id="ARBA00022481"/>
    </source>
</evidence>
<dbReference type="InterPro" id="IPR012902">
    <property type="entry name" value="N_methyl_site"/>
</dbReference>
<keyword evidence="3" id="KW-0812">Transmembrane</keyword>
<dbReference type="AlphaFoldDB" id="A0A1Y4DKP6"/>
<dbReference type="NCBIfam" id="TIGR02532">
    <property type="entry name" value="IV_pilin_GFxxxE"/>
    <property type="match status" value="1"/>
</dbReference>
<evidence type="ECO:0000313" key="5">
    <source>
        <dbReference type="Proteomes" id="UP000196368"/>
    </source>
</evidence>
<dbReference type="EMBL" id="NFJD01000002">
    <property type="protein sequence ID" value="OUO56870.1"/>
    <property type="molecule type" value="Genomic_DNA"/>
</dbReference>
<name>A0A1Y4DKP6_9BACT</name>
<dbReference type="SUPFAM" id="SSF54523">
    <property type="entry name" value="Pili subunits"/>
    <property type="match status" value="1"/>
</dbReference>
<keyword evidence="5" id="KW-1185">Reference proteome</keyword>
<evidence type="ECO:0008006" key="6">
    <source>
        <dbReference type="Google" id="ProtNLM"/>
    </source>
</evidence>